<dbReference type="RefSeq" id="WP_286292472.1">
    <property type="nucleotide sequence ID" value="NZ_AP024718.1"/>
</dbReference>
<dbReference type="InterPro" id="IPR052710">
    <property type="entry name" value="CAAX_protease"/>
</dbReference>
<name>A0AAU9D0N5_9GAMM</name>
<dbReference type="AlphaFoldDB" id="A0AAU9D0N5"/>
<dbReference type="GO" id="GO:0080120">
    <property type="term" value="P:CAAX-box protein maturation"/>
    <property type="evidence" value="ECO:0007669"/>
    <property type="project" value="UniProtKB-ARBA"/>
</dbReference>
<evidence type="ECO:0000256" key="1">
    <source>
        <dbReference type="SAM" id="Phobius"/>
    </source>
</evidence>
<dbReference type="PANTHER" id="PTHR36435">
    <property type="entry name" value="SLR1288 PROTEIN"/>
    <property type="match status" value="1"/>
</dbReference>
<proteinExistence type="predicted"/>
<sequence>MIPGIGTALALIALYAVGVQIASAVIAALLGPLWFWRSLLLGEPVLLAWLAPFLRRYDLRALGLRPVSWREGVVVALWFQAIAIAMDAVVLWLAPPALVRSYLASFHPASLWEWLALGTVAVVLAPTLEELLFRGVLLAALRRHFRLPTAVLGSAVLFALVHIKPVQIVAALPLGWMLGHYVARGGSLYVTIVAHMAGNGLSLLGLLLPGMPWISASWRPSDTEGLLALVLAAVLLTTFARRPLPNG</sequence>
<keyword evidence="1" id="KW-0812">Transmembrane</keyword>
<dbReference type="KEGG" id="meiy:MIN45_P2268"/>
<feature type="transmembrane region" description="Helical" evidence="1">
    <location>
        <begin position="149"/>
        <end position="176"/>
    </location>
</feature>
<feature type="transmembrane region" description="Helical" evidence="1">
    <location>
        <begin position="75"/>
        <end position="94"/>
    </location>
</feature>
<feature type="transmembrane region" description="Helical" evidence="1">
    <location>
        <begin position="34"/>
        <end position="54"/>
    </location>
</feature>
<accession>A0AAU9D0N5</accession>
<evidence type="ECO:0000313" key="3">
    <source>
        <dbReference type="EMBL" id="BCX89894.1"/>
    </source>
</evidence>
<dbReference type="EMBL" id="AP024718">
    <property type="protein sequence ID" value="BCX89894.1"/>
    <property type="molecule type" value="Genomic_DNA"/>
</dbReference>
<dbReference type="PANTHER" id="PTHR36435:SF1">
    <property type="entry name" value="CAAX AMINO TERMINAL PROTEASE FAMILY PROTEIN"/>
    <property type="match status" value="1"/>
</dbReference>
<organism evidence="3 4">
    <name type="scientific">Methylomarinovum tepidoasis</name>
    <dbReference type="NCBI Taxonomy" id="2840183"/>
    <lineage>
        <taxon>Bacteria</taxon>
        <taxon>Pseudomonadati</taxon>
        <taxon>Pseudomonadota</taxon>
        <taxon>Gammaproteobacteria</taxon>
        <taxon>Methylococcales</taxon>
        <taxon>Methylothermaceae</taxon>
        <taxon>Methylomarinovum</taxon>
    </lineage>
</organism>
<dbReference type="InterPro" id="IPR003675">
    <property type="entry name" value="Rce1/LyrA-like_dom"/>
</dbReference>
<dbReference type="Proteomes" id="UP001321450">
    <property type="component" value="Chromosome"/>
</dbReference>
<feature type="domain" description="CAAX prenyl protease 2/Lysostaphin resistance protein A-like" evidence="2">
    <location>
        <begin position="113"/>
        <end position="200"/>
    </location>
</feature>
<keyword evidence="1" id="KW-1133">Transmembrane helix</keyword>
<feature type="transmembrane region" description="Helical" evidence="1">
    <location>
        <begin position="226"/>
        <end position="244"/>
    </location>
</feature>
<keyword evidence="4" id="KW-1185">Reference proteome</keyword>
<protein>
    <recommendedName>
        <fullName evidence="2">CAAX prenyl protease 2/Lysostaphin resistance protein A-like domain-containing protein</fullName>
    </recommendedName>
</protein>
<dbReference type="GO" id="GO:0004175">
    <property type="term" value="F:endopeptidase activity"/>
    <property type="evidence" value="ECO:0007669"/>
    <property type="project" value="UniProtKB-ARBA"/>
</dbReference>
<dbReference type="Pfam" id="PF02517">
    <property type="entry name" value="Rce1-like"/>
    <property type="match status" value="1"/>
</dbReference>
<keyword evidence="1" id="KW-0472">Membrane</keyword>
<feature type="transmembrane region" description="Helical" evidence="1">
    <location>
        <begin position="114"/>
        <end position="137"/>
    </location>
</feature>
<evidence type="ECO:0000259" key="2">
    <source>
        <dbReference type="Pfam" id="PF02517"/>
    </source>
</evidence>
<gene>
    <name evidence="3" type="ORF">MIN45_P2268</name>
</gene>
<evidence type="ECO:0000313" key="4">
    <source>
        <dbReference type="Proteomes" id="UP001321450"/>
    </source>
</evidence>
<reference evidence="4" key="1">
    <citation type="journal article" date="2024" name="Int. J. Syst. Evol. Microbiol.">
        <title>Methylomarinovum tepidoasis sp. nov., a moderately thermophilic methanotroph of the family Methylothermaceae isolated from a deep-sea hydrothermal field.</title>
        <authorList>
            <person name="Hirayama H."/>
            <person name="Takaki Y."/>
            <person name="Abe M."/>
            <person name="Miyazaki M."/>
            <person name="Uematsu K."/>
            <person name="Matsui Y."/>
            <person name="Takai K."/>
        </authorList>
    </citation>
    <scope>NUCLEOTIDE SEQUENCE [LARGE SCALE GENOMIC DNA]</scope>
    <source>
        <strain evidence="4">IN45</strain>
    </source>
</reference>
<feature type="transmembrane region" description="Helical" evidence="1">
    <location>
        <begin position="188"/>
        <end position="214"/>
    </location>
</feature>